<dbReference type="InterPro" id="IPR015927">
    <property type="entry name" value="Peptidase_S24_S26A/B/C"/>
</dbReference>
<keyword evidence="10" id="KW-1185">Reference proteome</keyword>
<organism evidence="9 10">
    <name type="scientific">Parendozoicomonas callyspongiae</name>
    <dbReference type="NCBI Taxonomy" id="2942213"/>
    <lineage>
        <taxon>Bacteria</taxon>
        <taxon>Pseudomonadati</taxon>
        <taxon>Pseudomonadota</taxon>
        <taxon>Gammaproteobacteria</taxon>
        <taxon>Oceanospirillales</taxon>
        <taxon>Endozoicomonadaceae</taxon>
        <taxon>Parendozoicomonas</taxon>
    </lineage>
</organism>
<feature type="domain" description="Peptidase S24/S26A/S26B/S26C" evidence="8">
    <location>
        <begin position="27"/>
        <end position="144"/>
    </location>
</feature>
<keyword evidence="9" id="KW-0808">Transferase</keyword>
<dbReference type="EMBL" id="JAMFLX010000002">
    <property type="protein sequence ID" value="MCL6268818.1"/>
    <property type="molecule type" value="Genomic_DNA"/>
</dbReference>
<dbReference type="RefSeq" id="WP_249697648.1">
    <property type="nucleotide sequence ID" value="NZ_JAMFLX010000002.1"/>
</dbReference>
<name>A0ABT0PBQ4_9GAMM</name>
<dbReference type="InterPro" id="IPR036286">
    <property type="entry name" value="LexA/Signal_pep-like_sf"/>
</dbReference>
<evidence type="ECO:0000259" key="8">
    <source>
        <dbReference type="Pfam" id="PF00717"/>
    </source>
</evidence>
<sequence length="151" mass="16581">METRVPEAGMDIKVLQKPDSSDVNSYPFYKSPASCGFPSPAADYLEQRLSLDDLLVEHPAATFFARAQGSSMEGVGIFDGDILLIDRSLQPRNGDIVMCLLDGELCIKTLMQAPDSTELHSASPPYSPIRLQDGQTLEVWGVVVHTIHSFR</sequence>
<keyword evidence="4 7" id="KW-0068">Autocatalytic cleavage</keyword>
<keyword evidence="6" id="KW-0742">SOS response</keyword>
<proteinExistence type="inferred from homology"/>
<dbReference type="GO" id="GO:0003887">
    <property type="term" value="F:DNA-directed DNA polymerase activity"/>
    <property type="evidence" value="ECO:0007669"/>
    <property type="project" value="UniProtKB-EC"/>
</dbReference>
<evidence type="ECO:0000256" key="5">
    <source>
        <dbReference type="ARBA" id="ARBA00023204"/>
    </source>
</evidence>
<keyword evidence="3 7" id="KW-0378">Hydrolase</keyword>
<dbReference type="PANTHER" id="PTHR33516:SF2">
    <property type="entry name" value="LEXA REPRESSOR-RELATED"/>
    <property type="match status" value="1"/>
</dbReference>
<evidence type="ECO:0000256" key="1">
    <source>
        <dbReference type="ARBA" id="ARBA00007484"/>
    </source>
</evidence>
<dbReference type="InterPro" id="IPR039418">
    <property type="entry name" value="LexA-like"/>
</dbReference>
<dbReference type="NCBIfam" id="NF007621">
    <property type="entry name" value="PRK10276.1"/>
    <property type="match status" value="1"/>
</dbReference>
<protein>
    <submittedName>
        <fullName evidence="9">Translesion error-prone DNA polymerase V autoproteolytic subunit</fullName>
        <ecNumber evidence="9">2.7.7.7</ecNumber>
    </submittedName>
</protein>
<dbReference type="EC" id="2.7.7.7" evidence="9"/>
<dbReference type="Pfam" id="PF00717">
    <property type="entry name" value="Peptidase_S24"/>
    <property type="match status" value="1"/>
</dbReference>
<evidence type="ECO:0000256" key="2">
    <source>
        <dbReference type="ARBA" id="ARBA00022763"/>
    </source>
</evidence>
<comment type="similarity">
    <text evidence="1 7">Belongs to the peptidase S24 family.</text>
</comment>
<dbReference type="CDD" id="cd06529">
    <property type="entry name" value="S24_LexA-like"/>
    <property type="match status" value="1"/>
</dbReference>
<dbReference type="InterPro" id="IPR050077">
    <property type="entry name" value="LexA_repressor"/>
</dbReference>
<accession>A0ABT0PBQ4</accession>
<keyword evidence="5" id="KW-0234">DNA repair</keyword>
<gene>
    <name evidence="9" type="primary">umuD</name>
    <name evidence="9" type="ORF">M3P05_02490</name>
</gene>
<keyword evidence="2" id="KW-0227">DNA damage</keyword>
<evidence type="ECO:0000313" key="10">
    <source>
        <dbReference type="Proteomes" id="UP001203338"/>
    </source>
</evidence>
<dbReference type="PANTHER" id="PTHR33516">
    <property type="entry name" value="LEXA REPRESSOR"/>
    <property type="match status" value="1"/>
</dbReference>
<keyword evidence="9" id="KW-0548">Nucleotidyltransferase</keyword>
<evidence type="ECO:0000256" key="4">
    <source>
        <dbReference type="ARBA" id="ARBA00022813"/>
    </source>
</evidence>
<dbReference type="InterPro" id="IPR006197">
    <property type="entry name" value="Peptidase_S24_LexA"/>
</dbReference>
<comment type="caution">
    <text evidence="9">The sequence shown here is derived from an EMBL/GenBank/DDBJ whole genome shotgun (WGS) entry which is preliminary data.</text>
</comment>
<evidence type="ECO:0000313" key="9">
    <source>
        <dbReference type="EMBL" id="MCL6268818.1"/>
    </source>
</evidence>
<dbReference type="PRINTS" id="PR00726">
    <property type="entry name" value="LEXASERPTASE"/>
</dbReference>
<evidence type="ECO:0000256" key="3">
    <source>
        <dbReference type="ARBA" id="ARBA00022801"/>
    </source>
</evidence>
<dbReference type="Gene3D" id="2.10.109.10">
    <property type="entry name" value="Umud Fragment, subunit A"/>
    <property type="match status" value="1"/>
</dbReference>
<dbReference type="SUPFAM" id="SSF51306">
    <property type="entry name" value="LexA/Signal peptidase"/>
    <property type="match status" value="1"/>
</dbReference>
<reference evidence="9 10" key="1">
    <citation type="submission" date="2022-05" db="EMBL/GenBank/DDBJ databases">
        <authorList>
            <person name="Park J.-S."/>
        </authorList>
    </citation>
    <scope>NUCLEOTIDE SEQUENCE [LARGE SCALE GENOMIC DNA]</scope>
    <source>
        <strain evidence="9 10">2012CJ34-2</strain>
    </source>
</reference>
<evidence type="ECO:0000256" key="7">
    <source>
        <dbReference type="RuleBase" id="RU003991"/>
    </source>
</evidence>
<dbReference type="Proteomes" id="UP001203338">
    <property type="component" value="Unassembled WGS sequence"/>
</dbReference>
<evidence type="ECO:0000256" key="6">
    <source>
        <dbReference type="ARBA" id="ARBA00023236"/>
    </source>
</evidence>